<dbReference type="AlphaFoldDB" id="A0A7I9VI29"/>
<feature type="transmembrane region" description="Helical" evidence="5">
    <location>
        <begin position="279"/>
        <end position="299"/>
    </location>
</feature>
<evidence type="ECO:0000256" key="1">
    <source>
        <dbReference type="ARBA" id="ARBA00022737"/>
    </source>
</evidence>
<feature type="compositionally biased region" description="Low complexity" evidence="4">
    <location>
        <begin position="209"/>
        <end position="242"/>
    </location>
</feature>
<dbReference type="Gene3D" id="1.25.40.10">
    <property type="entry name" value="Tetratricopeptide repeat domain"/>
    <property type="match status" value="4"/>
</dbReference>
<proteinExistence type="predicted"/>
<evidence type="ECO:0000256" key="3">
    <source>
        <dbReference type="PROSITE-ProRule" id="PRU00339"/>
    </source>
</evidence>
<keyword evidence="1" id="KW-0677">Repeat</keyword>
<feature type="repeat" description="TPR" evidence="3">
    <location>
        <begin position="31"/>
        <end position="64"/>
    </location>
</feature>
<organism evidence="6 7">
    <name type="scientific">Anaeromyxobacter diazotrophicus</name>
    <dbReference type="NCBI Taxonomy" id="2590199"/>
    <lineage>
        <taxon>Bacteria</taxon>
        <taxon>Pseudomonadati</taxon>
        <taxon>Myxococcota</taxon>
        <taxon>Myxococcia</taxon>
        <taxon>Myxococcales</taxon>
        <taxon>Cystobacterineae</taxon>
        <taxon>Anaeromyxobacteraceae</taxon>
        <taxon>Anaeromyxobacter</taxon>
    </lineage>
</organism>
<evidence type="ECO:0000256" key="2">
    <source>
        <dbReference type="ARBA" id="ARBA00022803"/>
    </source>
</evidence>
<feature type="region of interest" description="Disordered" evidence="4">
    <location>
        <begin position="147"/>
        <end position="242"/>
    </location>
</feature>
<evidence type="ECO:0000313" key="6">
    <source>
        <dbReference type="EMBL" id="GEJ56061.1"/>
    </source>
</evidence>
<keyword evidence="2 3" id="KW-0802">TPR repeat</keyword>
<evidence type="ECO:0000313" key="7">
    <source>
        <dbReference type="Proteomes" id="UP000503640"/>
    </source>
</evidence>
<evidence type="ECO:0000256" key="5">
    <source>
        <dbReference type="SAM" id="Phobius"/>
    </source>
</evidence>
<accession>A0A7I9VI29</accession>
<feature type="repeat" description="TPR" evidence="3">
    <location>
        <begin position="636"/>
        <end position="669"/>
    </location>
</feature>
<dbReference type="Pfam" id="PF14559">
    <property type="entry name" value="TPR_19"/>
    <property type="match status" value="2"/>
</dbReference>
<sequence length="793" mass="83646">MRTLSMKGPMKPPTPAELAGFEHAFAADPSSEAYRPLTEAYLAMGRFMEAMVVCKKGVKAHPSDLAPRLLLARIYAAQGKDRKALEELEGALAVRPGDAEANRTAGLLHLKLGEKERGTAALRKAWETAPADPATLEAMQQWGLDFSAPATPPAAPRAASVATPPPVLQPVSRGAGAPLPGPLPGARAEGDGRPSAPRAEGTGRPAAPRGQGDATQGAAGQGNAAPAPAARPAEGHAPAEAARSAAYADELAARYATQDWVLESHGEVRAARPRSRAPLLATVGLGVALLLVLGVWFGLSSVRRARAVEIDRLLRQSRELIEKDGYASYREAARLCERILERDPDALGGHAYLAYVDALRWGEHGESESLREEARKHLDAVGRLGQPHSHAYAAEAYLRAYGGDVRGALEQLRRVMAGPEGGSALLHGVLGALALQAGELDAARDDLTWARQNAPGDVRVTALLAEQWRRRGPGHEIQAGALYDTALARLVPDHVPSLLGKAQLLLAAGQADEALKRIDRVLGMGPNASPRQVAVAHALRGSALHAQGKAADGDAEEQQAIALDPADGEIHDLVGRRKLRAGDAAGAAAAFRKAADLEPTRVGFHADLAAALLQKPGGAPEAAAALEQASARVGGARLAKLLGDAWRAAGDGEKARAAYERALTLEPKNADARIALARLWRDRKDFPKALEELDRAVKDSSEAAAGGAAAAWIEIGETEELRGDPRDAVEKAYTSALKADPQSCPALFWLGRSRADRAGRYDPSLAKQMLQDYLRLCPRGARAGEAQRIVASL</sequence>
<keyword evidence="5" id="KW-1133">Transmembrane helix</keyword>
<protein>
    <recommendedName>
        <fullName evidence="8">Tetratricopeptide repeat protein</fullName>
    </recommendedName>
</protein>
<dbReference type="SMART" id="SM00028">
    <property type="entry name" value="TPR"/>
    <property type="match status" value="9"/>
</dbReference>
<keyword evidence="7" id="KW-1185">Reference proteome</keyword>
<evidence type="ECO:0000256" key="4">
    <source>
        <dbReference type="SAM" id="MobiDB-lite"/>
    </source>
</evidence>
<dbReference type="Proteomes" id="UP000503640">
    <property type="component" value="Unassembled WGS sequence"/>
</dbReference>
<dbReference type="EMBL" id="BJTG01000002">
    <property type="protein sequence ID" value="GEJ56061.1"/>
    <property type="molecule type" value="Genomic_DNA"/>
</dbReference>
<dbReference type="InterPro" id="IPR019734">
    <property type="entry name" value="TPR_rpt"/>
</dbReference>
<keyword evidence="5" id="KW-0812">Transmembrane</keyword>
<dbReference type="SUPFAM" id="SSF48452">
    <property type="entry name" value="TPR-like"/>
    <property type="match status" value="2"/>
</dbReference>
<reference evidence="7" key="1">
    <citation type="journal article" date="2020" name="Appl. Environ. Microbiol.">
        <title>Diazotrophic Anaeromyxobacter Isolates from Soils.</title>
        <authorList>
            <person name="Masuda Y."/>
            <person name="Yamanaka H."/>
            <person name="Xu Z.X."/>
            <person name="Shiratori Y."/>
            <person name="Aono T."/>
            <person name="Amachi S."/>
            <person name="Senoo K."/>
            <person name="Itoh H."/>
        </authorList>
    </citation>
    <scope>NUCLEOTIDE SEQUENCE [LARGE SCALE GENOMIC DNA]</scope>
    <source>
        <strain evidence="7">R267</strain>
    </source>
</reference>
<evidence type="ECO:0008006" key="8">
    <source>
        <dbReference type="Google" id="ProtNLM"/>
    </source>
</evidence>
<dbReference type="PANTHER" id="PTHR45586:SF1">
    <property type="entry name" value="LIPOPOLYSACCHARIDE ASSEMBLY PROTEIN B"/>
    <property type="match status" value="1"/>
</dbReference>
<dbReference type="PANTHER" id="PTHR45586">
    <property type="entry name" value="TPR REPEAT-CONTAINING PROTEIN PA4667"/>
    <property type="match status" value="1"/>
</dbReference>
<keyword evidence="5" id="KW-0472">Membrane</keyword>
<name>A0A7I9VI29_9BACT</name>
<gene>
    <name evidence="6" type="ORF">AMYX_08020</name>
</gene>
<dbReference type="InterPro" id="IPR051012">
    <property type="entry name" value="CellSynth/LPSAsmb/PSIAsmb"/>
</dbReference>
<dbReference type="PROSITE" id="PS50005">
    <property type="entry name" value="TPR"/>
    <property type="match status" value="2"/>
</dbReference>
<dbReference type="InterPro" id="IPR011990">
    <property type="entry name" value="TPR-like_helical_dom_sf"/>
</dbReference>
<comment type="caution">
    <text evidence="6">The sequence shown here is derived from an EMBL/GenBank/DDBJ whole genome shotgun (WGS) entry which is preliminary data.</text>
</comment>